<reference evidence="5" key="1">
    <citation type="submission" date="2021-10" db="EMBL/GenBank/DDBJ databases">
        <title>Anaerobic single-cell dispensing facilitates the cultivation of human gut bacteria.</title>
        <authorList>
            <person name="Afrizal A."/>
        </authorList>
    </citation>
    <scope>NUCLEOTIDE SEQUENCE</scope>
    <source>
        <strain evidence="5">CLA-AA-H272</strain>
    </source>
</reference>
<keyword evidence="6" id="KW-1185">Reference proteome</keyword>
<dbReference type="SUPFAM" id="SSF52540">
    <property type="entry name" value="P-loop containing nucleoside triphosphate hydrolases"/>
    <property type="match status" value="1"/>
</dbReference>
<accession>A0AAE3DDP9</accession>
<dbReference type="AlphaFoldDB" id="A0AAE3DDP9"/>
<sequence length="254" mass="27927">MSIDVRDLSFAYGKRQVLRQVSFRTRPGQLVAVLGPNGAGKSTLFRCILGFLPRYRGEIALCGHDLRSLDRRSLARLAAYIPQSSAPVYNYTVRDTVLMGADPFHGPGPSQQETADRVLETLGIRDLADRGINEISGGERQLALIARAMAQQAKILLMDEPTASLDYGNQFRLLRQVRQLADSGYTVLLSTHNPEHAFRFATDVLVLREGGVRAFGPAAETLTEELLREIYRIPLTVADIPVPGGSVKGCVYDT</sequence>
<dbReference type="InterPro" id="IPR003439">
    <property type="entry name" value="ABC_transporter-like_ATP-bd"/>
</dbReference>
<dbReference type="PROSITE" id="PS00211">
    <property type="entry name" value="ABC_TRANSPORTER_1"/>
    <property type="match status" value="1"/>
</dbReference>
<dbReference type="EMBL" id="JAJEPW010000042">
    <property type="protein sequence ID" value="MCC2130278.1"/>
    <property type="molecule type" value="Genomic_DNA"/>
</dbReference>
<keyword evidence="3 5" id="KW-0067">ATP-binding</keyword>
<dbReference type="PANTHER" id="PTHR42734">
    <property type="entry name" value="METAL TRANSPORT SYSTEM ATP-BINDING PROTEIN TM_0124-RELATED"/>
    <property type="match status" value="1"/>
</dbReference>
<name>A0AAE3DDP9_9FIRM</name>
<feature type="domain" description="ABC transporter" evidence="4">
    <location>
        <begin position="3"/>
        <end position="234"/>
    </location>
</feature>
<proteinExistence type="predicted"/>
<dbReference type="PANTHER" id="PTHR42734:SF19">
    <property type="entry name" value="IRON COMPOUNDS ABC TRANSPORTER, ATP-BINDING PROTEIN"/>
    <property type="match status" value="1"/>
</dbReference>
<evidence type="ECO:0000313" key="5">
    <source>
        <dbReference type="EMBL" id="MCC2130278.1"/>
    </source>
</evidence>
<keyword evidence="1" id="KW-0813">Transport</keyword>
<dbReference type="FunFam" id="3.40.50.300:FF:000134">
    <property type="entry name" value="Iron-enterobactin ABC transporter ATP-binding protein"/>
    <property type="match status" value="1"/>
</dbReference>
<dbReference type="PROSITE" id="PS50893">
    <property type="entry name" value="ABC_TRANSPORTER_2"/>
    <property type="match status" value="1"/>
</dbReference>
<comment type="caution">
    <text evidence="5">The sequence shown here is derived from an EMBL/GenBank/DDBJ whole genome shotgun (WGS) entry which is preliminary data.</text>
</comment>
<dbReference type="InterPro" id="IPR017871">
    <property type="entry name" value="ABC_transporter-like_CS"/>
</dbReference>
<dbReference type="Gene3D" id="3.40.50.300">
    <property type="entry name" value="P-loop containing nucleotide triphosphate hydrolases"/>
    <property type="match status" value="1"/>
</dbReference>
<evidence type="ECO:0000313" key="6">
    <source>
        <dbReference type="Proteomes" id="UP001199319"/>
    </source>
</evidence>
<protein>
    <submittedName>
        <fullName evidence="5">ABC transporter ATP-binding protein</fullName>
    </submittedName>
</protein>
<organism evidence="5 6">
    <name type="scientific">Brotocaccenecus cirricatena</name>
    <dbReference type="NCBI Taxonomy" id="3064195"/>
    <lineage>
        <taxon>Bacteria</taxon>
        <taxon>Bacillati</taxon>
        <taxon>Bacillota</taxon>
        <taxon>Clostridia</taxon>
        <taxon>Eubacteriales</taxon>
        <taxon>Oscillospiraceae</taxon>
        <taxon>Brotocaccenecus</taxon>
    </lineage>
</organism>
<dbReference type="InterPro" id="IPR050153">
    <property type="entry name" value="Metal_Ion_Import_ABC"/>
</dbReference>
<dbReference type="InterPro" id="IPR003593">
    <property type="entry name" value="AAA+_ATPase"/>
</dbReference>
<evidence type="ECO:0000259" key="4">
    <source>
        <dbReference type="PROSITE" id="PS50893"/>
    </source>
</evidence>
<keyword evidence="2" id="KW-0547">Nucleotide-binding</keyword>
<evidence type="ECO:0000256" key="2">
    <source>
        <dbReference type="ARBA" id="ARBA00022741"/>
    </source>
</evidence>
<dbReference type="Proteomes" id="UP001199319">
    <property type="component" value="Unassembled WGS sequence"/>
</dbReference>
<evidence type="ECO:0000256" key="1">
    <source>
        <dbReference type="ARBA" id="ARBA00022448"/>
    </source>
</evidence>
<dbReference type="Pfam" id="PF00005">
    <property type="entry name" value="ABC_tran"/>
    <property type="match status" value="1"/>
</dbReference>
<dbReference type="RefSeq" id="WP_302929495.1">
    <property type="nucleotide sequence ID" value="NZ_JAJEPW010000042.1"/>
</dbReference>
<dbReference type="InterPro" id="IPR027417">
    <property type="entry name" value="P-loop_NTPase"/>
</dbReference>
<gene>
    <name evidence="5" type="ORF">LKD37_12290</name>
</gene>
<dbReference type="CDD" id="cd03214">
    <property type="entry name" value="ABC_Iron-Siderophores_B12_Hemin"/>
    <property type="match status" value="1"/>
</dbReference>
<evidence type="ECO:0000256" key="3">
    <source>
        <dbReference type="ARBA" id="ARBA00022840"/>
    </source>
</evidence>
<dbReference type="GO" id="GO:0005524">
    <property type="term" value="F:ATP binding"/>
    <property type="evidence" value="ECO:0007669"/>
    <property type="project" value="UniProtKB-KW"/>
</dbReference>
<dbReference type="GO" id="GO:0016887">
    <property type="term" value="F:ATP hydrolysis activity"/>
    <property type="evidence" value="ECO:0007669"/>
    <property type="project" value="InterPro"/>
</dbReference>
<dbReference type="SMART" id="SM00382">
    <property type="entry name" value="AAA"/>
    <property type="match status" value="1"/>
</dbReference>